<dbReference type="Pfam" id="PF17677">
    <property type="entry name" value="Glyco_hydro38C2"/>
    <property type="match status" value="1"/>
</dbReference>
<evidence type="ECO:0000259" key="11">
    <source>
        <dbReference type="SMART" id="SM00872"/>
    </source>
</evidence>
<comment type="cofactor">
    <cofactor evidence="10">
        <name>Zn(2+)</name>
        <dbReference type="ChEBI" id="CHEBI:29105"/>
    </cofactor>
    <text evidence="10">Binds 1 zinc ion per subunit.</text>
</comment>
<dbReference type="PANTHER" id="PTHR11607">
    <property type="entry name" value="ALPHA-MANNOSIDASE"/>
    <property type="match status" value="1"/>
</dbReference>
<feature type="non-terminal residue" evidence="12">
    <location>
        <position position="1"/>
    </location>
</feature>
<dbReference type="AlphaFoldDB" id="A0AA36DAE4"/>
<dbReference type="InterPro" id="IPR027291">
    <property type="entry name" value="Glyco_hydro_38_N_sf"/>
</dbReference>
<evidence type="ECO:0000256" key="3">
    <source>
        <dbReference type="ARBA" id="ARBA00012752"/>
    </source>
</evidence>
<keyword evidence="5 10" id="KW-0378">Hydrolase</keyword>
<dbReference type="FunFam" id="1.20.1270.50:FF:000002">
    <property type="entry name" value="Alpha-mannosidase"/>
    <property type="match status" value="1"/>
</dbReference>
<dbReference type="SUPFAM" id="SSF88713">
    <property type="entry name" value="Glycoside hydrolase/deacetylase"/>
    <property type="match status" value="1"/>
</dbReference>
<evidence type="ECO:0000256" key="2">
    <source>
        <dbReference type="ARBA" id="ARBA00009792"/>
    </source>
</evidence>
<dbReference type="InterPro" id="IPR028995">
    <property type="entry name" value="Glyco_hydro_57/38_cen_sf"/>
</dbReference>
<dbReference type="Gene3D" id="2.60.40.1180">
    <property type="entry name" value="Golgi alpha-mannosidase II"/>
    <property type="match status" value="1"/>
</dbReference>
<dbReference type="InterPro" id="IPR013780">
    <property type="entry name" value="Glyco_hydro_b"/>
</dbReference>
<dbReference type="Proteomes" id="UP001177023">
    <property type="component" value="Unassembled WGS sequence"/>
</dbReference>
<name>A0AA36DAE4_9BILA</name>
<keyword evidence="7" id="KW-1015">Disulfide bond</keyword>
<evidence type="ECO:0000256" key="7">
    <source>
        <dbReference type="ARBA" id="ARBA00023157"/>
    </source>
</evidence>
<protein>
    <recommendedName>
        <fullName evidence="3 10">Alpha-mannosidase</fullName>
        <ecNumber evidence="10">3.2.1.-</ecNumber>
    </recommendedName>
</protein>
<dbReference type="Gene3D" id="3.20.110.10">
    <property type="entry name" value="Glycoside hydrolase 38, N terminal domain"/>
    <property type="match status" value="1"/>
</dbReference>
<dbReference type="Pfam" id="PF09261">
    <property type="entry name" value="Alpha-mann_mid"/>
    <property type="match status" value="1"/>
</dbReference>
<organism evidence="12 13">
    <name type="scientific">Mesorhabditis spiculigera</name>
    <dbReference type="NCBI Taxonomy" id="96644"/>
    <lineage>
        <taxon>Eukaryota</taxon>
        <taxon>Metazoa</taxon>
        <taxon>Ecdysozoa</taxon>
        <taxon>Nematoda</taxon>
        <taxon>Chromadorea</taxon>
        <taxon>Rhabditida</taxon>
        <taxon>Rhabditina</taxon>
        <taxon>Rhabditomorpha</taxon>
        <taxon>Rhabditoidea</taxon>
        <taxon>Rhabditidae</taxon>
        <taxon>Mesorhabditinae</taxon>
        <taxon>Mesorhabditis</taxon>
    </lineage>
</organism>
<dbReference type="GO" id="GO:0006013">
    <property type="term" value="P:mannose metabolic process"/>
    <property type="evidence" value="ECO:0007669"/>
    <property type="project" value="InterPro"/>
</dbReference>
<reference evidence="12" key="1">
    <citation type="submission" date="2023-06" db="EMBL/GenBank/DDBJ databases">
        <authorList>
            <person name="Delattre M."/>
        </authorList>
    </citation>
    <scope>NUCLEOTIDE SEQUENCE</scope>
    <source>
        <strain evidence="12">AF72</strain>
    </source>
</reference>
<keyword evidence="8" id="KW-0325">Glycoprotein</keyword>
<dbReference type="GO" id="GO:0046872">
    <property type="term" value="F:metal ion binding"/>
    <property type="evidence" value="ECO:0007669"/>
    <property type="project" value="UniProtKB-KW"/>
</dbReference>
<dbReference type="FunFam" id="1.20.1270.50:FF:000003">
    <property type="entry name" value="Alpha-mannosidase"/>
    <property type="match status" value="1"/>
</dbReference>
<evidence type="ECO:0000256" key="1">
    <source>
        <dbReference type="ARBA" id="ARBA00000365"/>
    </source>
</evidence>
<evidence type="ECO:0000313" key="12">
    <source>
        <dbReference type="EMBL" id="CAJ0584084.1"/>
    </source>
</evidence>
<feature type="domain" description="Glycoside hydrolase family 38 central" evidence="11">
    <location>
        <begin position="295"/>
        <end position="368"/>
    </location>
</feature>
<dbReference type="InterPro" id="IPR041147">
    <property type="entry name" value="GH38_C"/>
</dbReference>
<dbReference type="GO" id="GO:0030246">
    <property type="term" value="F:carbohydrate binding"/>
    <property type="evidence" value="ECO:0007669"/>
    <property type="project" value="InterPro"/>
</dbReference>
<comment type="catalytic activity">
    <reaction evidence="1">
        <text>Hydrolysis of terminal, non-reducing alpha-D-mannose residues in alpha-D-mannosides.</text>
        <dbReference type="EC" id="3.2.1.24"/>
    </reaction>
</comment>
<dbReference type="SUPFAM" id="SSF74650">
    <property type="entry name" value="Galactose mutarotase-like"/>
    <property type="match status" value="1"/>
</dbReference>
<keyword evidence="9 10" id="KW-0326">Glycosidase</keyword>
<dbReference type="InterPro" id="IPR037094">
    <property type="entry name" value="Glyco_hydro_38_cen_sf"/>
</dbReference>
<evidence type="ECO:0000313" key="13">
    <source>
        <dbReference type="Proteomes" id="UP001177023"/>
    </source>
</evidence>
<dbReference type="GO" id="GO:0005764">
    <property type="term" value="C:lysosome"/>
    <property type="evidence" value="ECO:0007669"/>
    <property type="project" value="TreeGrafter"/>
</dbReference>
<dbReference type="Gene3D" id="2.60.40.1360">
    <property type="match status" value="1"/>
</dbReference>
<dbReference type="Gene3D" id="2.70.98.30">
    <property type="entry name" value="Golgi alpha-mannosidase II, domain 4"/>
    <property type="match status" value="1"/>
</dbReference>
<dbReference type="GO" id="GO:0004559">
    <property type="term" value="F:alpha-mannosidase activity"/>
    <property type="evidence" value="ECO:0007669"/>
    <property type="project" value="UniProtKB-EC"/>
</dbReference>
<evidence type="ECO:0000256" key="5">
    <source>
        <dbReference type="ARBA" id="ARBA00022801"/>
    </source>
</evidence>
<sequence length="891" mass="99650">MTVDQYYDREVQKIYDTVITEVEKDKSRKFSFAETGFLMRWVEHNQTTVSRLQKLVQNGQIELIGGGWVQNDEAAAHYVDIIDQMTLGLEHLKVLFGPNCSQPKAAWQIDPFGHSREFANLAAQMGYESLYFGRIHYVDRSLRHSTKNNEFNWIGSDEQKTSLLTGALYWDYSPPSGFCFDSGCNDEEIQDDPNQPGYNVVRRAQQFLSYVTEQASHYKTKNVILTMGMDFNYQMAEKWYRNLDKLIKYFNANPSMGLNLLYSTPACYTKAVQKAQPVLTTKSDDFFPYASAQNSYWTGYFTSRPAFKGMIRQASSLLNLGKQLSAHFLLGDDAALETAKRASGLVQHHDAVTGTAKQVVTYDYQQRLHKGMIQLETLATHAIQSATQQTTAPKHQLCLEANETTCAAIFNKASYVATVFNPLGQASNTVVEIPSYATQAAVYDYAGQPITGAQLVLAASSQANAADGAPYTLYVPLQVDPLGFRSIYVDTMAKKGALTVQKPETPLRDATSTLENSLIRLEFNVDGSLEAVVDKTTGNRQLLKQQFYFYESAGLGSQPSGAYIFRPSKQMPEIISESIQLELIRGPTVFEARQKVTDWVSQTIRLHENQTFIEFDWVVGPIPYEKLIPTGKEVISRYSTNIASAGIFYTDSNGRQVLKRTRNSYPTFPFNNTEPVAGNYYPVTNRLFLKDASTQLTVLPDRAQAASSLADGSLELMLHRRCFFDDHFGVDEALNEPGKDGRGLVVRGKHTVLLQDVKTAASTHRPLAVGVFHKPVPMFADVQDYPTYRKNYLTRFAGLIKELPASINVLSLEQRSQNTVLLRLEHIFQANEDATLSSPVTIDLKKLFARLTVTAVQELSLGANRNGPGTDSTITLKPQQIGTYLLTVQGR</sequence>
<proteinExistence type="inferred from homology"/>
<dbReference type="InterPro" id="IPR050843">
    <property type="entry name" value="Glycosyl_Hydrlase_38"/>
</dbReference>
<dbReference type="EC" id="3.2.1.-" evidence="10"/>
<dbReference type="InterPro" id="IPR011330">
    <property type="entry name" value="Glyco_hydro/deAcase_b/a-brl"/>
</dbReference>
<keyword evidence="13" id="KW-1185">Reference proteome</keyword>
<dbReference type="PANTHER" id="PTHR11607:SF3">
    <property type="entry name" value="LYSOSOMAL ALPHA-MANNOSIDASE"/>
    <property type="match status" value="1"/>
</dbReference>
<dbReference type="InterPro" id="IPR011682">
    <property type="entry name" value="Glyco_hydro_38_C"/>
</dbReference>
<comment type="similarity">
    <text evidence="2 10">Belongs to the glycosyl hydrolase 38 family.</text>
</comment>
<dbReference type="Gene3D" id="1.20.1270.50">
    <property type="entry name" value="Glycoside hydrolase family 38, central domain"/>
    <property type="match status" value="2"/>
</dbReference>
<evidence type="ECO:0000256" key="10">
    <source>
        <dbReference type="RuleBase" id="RU361199"/>
    </source>
</evidence>
<keyword evidence="6 10" id="KW-0862">Zinc</keyword>
<dbReference type="InterPro" id="IPR000602">
    <property type="entry name" value="Glyco_hydro_38_N"/>
</dbReference>
<dbReference type="SMART" id="SM00872">
    <property type="entry name" value="Alpha-mann_mid"/>
    <property type="match status" value="1"/>
</dbReference>
<evidence type="ECO:0000256" key="8">
    <source>
        <dbReference type="ARBA" id="ARBA00023180"/>
    </source>
</evidence>
<dbReference type="InterPro" id="IPR011013">
    <property type="entry name" value="Gal_mutarotase_sf_dom"/>
</dbReference>
<evidence type="ECO:0000256" key="4">
    <source>
        <dbReference type="ARBA" id="ARBA00022723"/>
    </source>
</evidence>
<dbReference type="EMBL" id="CATQJA010002679">
    <property type="protein sequence ID" value="CAJ0584084.1"/>
    <property type="molecule type" value="Genomic_DNA"/>
</dbReference>
<dbReference type="SUPFAM" id="SSF88688">
    <property type="entry name" value="Families 57/38 glycoside transferase middle domain"/>
    <property type="match status" value="1"/>
</dbReference>
<evidence type="ECO:0000256" key="9">
    <source>
        <dbReference type="ARBA" id="ARBA00023295"/>
    </source>
</evidence>
<dbReference type="Pfam" id="PF07748">
    <property type="entry name" value="Glyco_hydro_38C"/>
    <property type="match status" value="1"/>
</dbReference>
<keyword evidence="4 10" id="KW-0479">Metal-binding</keyword>
<dbReference type="FunFam" id="2.70.98.30:FF:000003">
    <property type="entry name" value="Alpha-mannosidase"/>
    <property type="match status" value="1"/>
</dbReference>
<accession>A0AA36DAE4</accession>
<comment type="caution">
    <text evidence="12">The sequence shown here is derived from an EMBL/GenBank/DDBJ whole genome shotgun (WGS) entry which is preliminary data.</text>
</comment>
<gene>
    <name evidence="12" type="ORF">MSPICULIGERA_LOCUS22149</name>
</gene>
<evidence type="ECO:0000256" key="6">
    <source>
        <dbReference type="ARBA" id="ARBA00022833"/>
    </source>
</evidence>
<dbReference type="Pfam" id="PF01074">
    <property type="entry name" value="Glyco_hydro_38N"/>
    <property type="match status" value="1"/>
</dbReference>
<dbReference type="InterPro" id="IPR015341">
    <property type="entry name" value="Glyco_hydro_38_cen"/>
</dbReference>